<dbReference type="InterPro" id="IPR018541">
    <property type="entry name" value="Ftsk_gamma"/>
</dbReference>
<feature type="transmembrane region" description="Helical" evidence="7">
    <location>
        <begin position="141"/>
        <end position="163"/>
    </location>
</feature>
<keyword evidence="2 5" id="KW-0547">Nucleotide-binding</keyword>
<evidence type="ECO:0000256" key="6">
    <source>
        <dbReference type="SAM" id="MobiDB-lite"/>
    </source>
</evidence>
<dbReference type="SMART" id="SM00843">
    <property type="entry name" value="Ftsk_gamma"/>
    <property type="match status" value="1"/>
</dbReference>
<gene>
    <name evidence="9" type="ORF">AB8B28_11670</name>
</gene>
<comment type="similarity">
    <text evidence="1">Belongs to the FtsK/SpoIIIE/SftA family.</text>
</comment>
<evidence type="ECO:0000256" key="5">
    <source>
        <dbReference type="PROSITE-ProRule" id="PRU00289"/>
    </source>
</evidence>
<dbReference type="AlphaFoldDB" id="A0AB39V4Z2"/>
<dbReference type="Gene3D" id="3.40.50.300">
    <property type="entry name" value="P-loop containing nucleotide triphosphate hydrolases"/>
    <property type="match status" value="1"/>
</dbReference>
<dbReference type="KEGG" id="lala:AB8B28_11670"/>
<reference evidence="9" key="1">
    <citation type="submission" date="2024-07" db="EMBL/GenBank/DDBJ databases">
        <authorList>
            <person name="Li X.-J."/>
            <person name="Wang X."/>
        </authorList>
    </citation>
    <scope>NUCLEOTIDE SEQUENCE</scope>
    <source>
        <strain evidence="9">HSP-536</strain>
    </source>
</reference>
<evidence type="ECO:0000256" key="7">
    <source>
        <dbReference type="SAM" id="Phobius"/>
    </source>
</evidence>
<dbReference type="InterPro" id="IPR050206">
    <property type="entry name" value="FtsK/SpoIIIE/SftA"/>
</dbReference>
<proteinExistence type="inferred from homology"/>
<evidence type="ECO:0000259" key="8">
    <source>
        <dbReference type="PROSITE" id="PS50901"/>
    </source>
</evidence>
<organism evidence="9">
    <name type="scientific">Leptotrichia alba</name>
    <dbReference type="NCBI Taxonomy" id="3239304"/>
    <lineage>
        <taxon>Bacteria</taxon>
        <taxon>Fusobacteriati</taxon>
        <taxon>Fusobacteriota</taxon>
        <taxon>Fusobacteriia</taxon>
        <taxon>Fusobacteriales</taxon>
        <taxon>Leptotrichiaceae</taxon>
        <taxon>Leptotrichia</taxon>
    </lineage>
</organism>
<dbReference type="InterPro" id="IPR036390">
    <property type="entry name" value="WH_DNA-bd_sf"/>
</dbReference>
<dbReference type="GO" id="GO:0005524">
    <property type="term" value="F:ATP binding"/>
    <property type="evidence" value="ECO:0007669"/>
    <property type="project" value="UniProtKB-UniRule"/>
</dbReference>
<dbReference type="Gene3D" id="1.10.10.10">
    <property type="entry name" value="Winged helix-like DNA-binding domain superfamily/Winged helix DNA-binding domain"/>
    <property type="match status" value="1"/>
</dbReference>
<accession>A0AB39V4Z2</accession>
<dbReference type="RefSeq" id="WP_369715955.1">
    <property type="nucleotide sequence ID" value="NZ_CP165647.1"/>
</dbReference>
<dbReference type="InterPro" id="IPR041027">
    <property type="entry name" value="FtsK_alpha"/>
</dbReference>
<feature type="compositionally biased region" description="Basic and acidic residues" evidence="6">
    <location>
        <begin position="314"/>
        <end position="330"/>
    </location>
</feature>
<dbReference type="Gene3D" id="3.30.980.40">
    <property type="match status" value="1"/>
</dbReference>
<evidence type="ECO:0000256" key="3">
    <source>
        <dbReference type="ARBA" id="ARBA00022840"/>
    </source>
</evidence>
<dbReference type="SMART" id="SM00382">
    <property type="entry name" value="AAA"/>
    <property type="match status" value="1"/>
</dbReference>
<dbReference type="InterPro" id="IPR027417">
    <property type="entry name" value="P-loop_NTPase"/>
</dbReference>
<keyword evidence="4" id="KW-0238">DNA-binding</keyword>
<evidence type="ECO:0000256" key="4">
    <source>
        <dbReference type="ARBA" id="ARBA00023125"/>
    </source>
</evidence>
<dbReference type="GO" id="GO:0003677">
    <property type="term" value="F:DNA binding"/>
    <property type="evidence" value="ECO:0007669"/>
    <property type="project" value="UniProtKB-KW"/>
</dbReference>
<dbReference type="EMBL" id="CP165647">
    <property type="protein sequence ID" value="XDU62263.1"/>
    <property type="molecule type" value="Genomic_DNA"/>
</dbReference>
<keyword evidence="7" id="KW-0472">Membrane</keyword>
<feature type="transmembrane region" description="Helical" evidence="7">
    <location>
        <begin position="82"/>
        <end position="101"/>
    </location>
</feature>
<feature type="binding site" evidence="5">
    <location>
        <begin position="549"/>
        <end position="556"/>
    </location>
    <ligand>
        <name>ATP</name>
        <dbReference type="ChEBI" id="CHEBI:30616"/>
    </ligand>
</feature>
<dbReference type="CDD" id="cd01127">
    <property type="entry name" value="TrwB_TraG_TraD_VirD4"/>
    <property type="match status" value="1"/>
</dbReference>
<keyword evidence="7" id="KW-1133">Transmembrane helix</keyword>
<dbReference type="Pfam" id="PF01580">
    <property type="entry name" value="FtsK_SpoIIIE"/>
    <property type="match status" value="1"/>
</dbReference>
<dbReference type="InterPro" id="IPR002543">
    <property type="entry name" value="FtsK_dom"/>
</dbReference>
<evidence type="ECO:0000256" key="1">
    <source>
        <dbReference type="ARBA" id="ARBA00006474"/>
    </source>
</evidence>
<keyword evidence="3 5" id="KW-0067">ATP-binding</keyword>
<name>A0AB39V4Z2_9FUSO</name>
<feature type="region of interest" description="Disordered" evidence="6">
    <location>
        <begin position="297"/>
        <end position="330"/>
    </location>
</feature>
<dbReference type="InterPro" id="IPR003593">
    <property type="entry name" value="AAA+_ATPase"/>
</dbReference>
<feature type="transmembrane region" description="Helical" evidence="7">
    <location>
        <begin position="52"/>
        <end position="70"/>
    </location>
</feature>
<dbReference type="InterPro" id="IPR036388">
    <property type="entry name" value="WH-like_DNA-bd_sf"/>
</dbReference>
<dbReference type="Pfam" id="PF09397">
    <property type="entry name" value="FtsK_gamma"/>
    <property type="match status" value="1"/>
</dbReference>
<keyword evidence="7" id="KW-0812">Transmembrane</keyword>
<evidence type="ECO:0000313" key="9">
    <source>
        <dbReference type="EMBL" id="XDU62263.1"/>
    </source>
</evidence>
<dbReference type="PROSITE" id="PS50901">
    <property type="entry name" value="FTSK"/>
    <property type="match status" value="1"/>
</dbReference>
<sequence length="851" mass="96929">MDKRKIEGIMWFVVGLILILLLVNKSNMLNDNVGENVFSLILNGISLLFGKMTWFIAITAMAYGAVLFFHEKIKIDVTQGKVVALIGVFLTCSMLMIANSVGKKPLSDVFSAAGRQLLEIGFNHESGGIPGALLLMPAYKIVHMNVIKIALIFLMIVCICFLIKDFIEFGYELLKEILKYYKSDEYKEKKKKLSAKKYAEKLKKTDFKRYQREMLKAKIIESRNEKLSFEISKKPKNNFLQKTEVYSKEELEEKEKEWIGIFEEKENQKNLEKVKKNKTKNEEVDEIIKSLENIKTSEKKEENEDLDSLTDNLNNEKKDRVKEENNKQETKLEIVTPTKKEEISRQSDSEQMDLNFQEFPKLEAFEINDTSEKDFEEKLKEVNAMFDNNQGYDDVVKNAISEIFKSKPMDVEKRKIIEDGIKENVSHLENVLKEFGIEAKVVNYEYGPTITRYEIVIPKGIKVSKVTGLSDDIAMNLAAESIRIEAPIPGRNTIGIETPNKIKEPVHFSNIIKNKELDTGQLKVILGKDIVGRDKFIDITKMPHLLIAGQTGSGKSVSVNTLISTLISKKSEKEVKFIMIDPKMVELMPYNDIPHLLVPVIIDPQQAAIALKWAVNEMEKRYKQLMENGVRNIKGYNILSYVEKMPYIVIIIDELADLMMVASKSVEESIARIAQKARAVGIHLVVATQRPSTDVITGMIKANLPSRISFALRSQIDSRTILDTSGAEKLLGQGDMLLLANGSSKLERIQGAYISDEEVKNLTDTLKATKKVEYKNEILEETEEEINDTDPFFENAINIIKQEKNKISITLLQKKLKIGFVRASRIYDQLKESGIISYDDQIITDNIDDIK</sequence>
<feature type="domain" description="FtsK" evidence="8">
    <location>
        <begin position="532"/>
        <end position="719"/>
    </location>
</feature>
<dbReference type="SUPFAM" id="SSF52540">
    <property type="entry name" value="P-loop containing nucleoside triphosphate hydrolases"/>
    <property type="match status" value="1"/>
</dbReference>
<dbReference type="PANTHER" id="PTHR22683">
    <property type="entry name" value="SPORULATION PROTEIN RELATED"/>
    <property type="match status" value="1"/>
</dbReference>
<dbReference type="Pfam" id="PF17854">
    <property type="entry name" value="FtsK_alpha"/>
    <property type="match status" value="1"/>
</dbReference>
<dbReference type="SUPFAM" id="SSF46785">
    <property type="entry name" value="Winged helix' DNA-binding domain"/>
    <property type="match status" value="1"/>
</dbReference>
<protein>
    <submittedName>
        <fullName evidence="9">DNA translocase FtsK</fullName>
    </submittedName>
</protein>
<dbReference type="PANTHER" id="PTHR22683:SF41">
    <property type="entry name" value="DNA TRANSLOCASE FTSK"/>
    <property type="match status" value="1"/>
</dbReference>
<evidence type="ECO:0000256" key="2">
    <source>
        <dbReference type="ARBA" id="ARBA00022741"/>
    </source>
</evidence>